<gene>
    <name evidence="2" type="ORF">HDA32_005678</name>
</gene>
<accession>A0A852U2V5</accession>
<comment type="caution">
    <text evidence="2">The sequence shown here is derived from an EMBL/GenBank/DDBJ whole genome shotgun (WGS) entry which is preliminary data.</text>
</comment>
<name>A0A852U2V5_9ACTN</name>
<evidence type="ECO:0000313" key="3">
    <source>
        <dbReference type="Proteomes" id="UP000589036"/>
    </source>
</evidence>
<protein>
    <submittedName>
        <fullName evidence="2">Uncharacterized protein</fullName>
    </submittedName>
</protein>
<reference evidence="2 3" key="1">
    <citation type="submission" date="2020-07" db="EMBL/GenBank/DDBJ databases">
        <title>Sequencing the genomes of 1000 actinobacteria strains.</title>
        <authorList>
            <person name="Klenk H.-P."/>
        </authorList>
    </citation>
    <scope>NUCLEOTIDE SEQUENCE [LARGE SCALE GENOMIC DNA]</scope>
    <source>
        <strain evidence="2 3">CXB654</strain>
    </source>
</reference>
<feature type="region of interest" description="Disordered" evidence="1">
    <location>
        <begin position="25"/>
        <end position="46"/>
    </location>
</feature>
<dbReference type="AlphaFoldDB" id="A0A852U2V5"/>
<proteinExistence type="predicted"/>
<dbReference type="RefSeq" id="WP_179646018.1">
    <property type="nucleotide sequence ID" value="NZ_BAAAYY010000006.1"/>
</dbReference>
<organism evidence="2 3">
    <name type="scientific">Spinactinospora alkalitolerans</name>
    <dbReference type="NCBI Taxonomy" id="687207"/>
    <lineage>
        <taxon>Bacteria</taxon>
        <taxon>Bacillati</taxon>
        <taxon>Actinomycetota</taxon>
        <taxon>Actinomycetes</taxon>
        <taxon>Streptosporangiales</taxon>
        <taxon>Nocardiopsidaceae</taxon>
        <taxon>Spinactinospora</taxon>
    </lineage>
</organism>
<dbReference type="Proteomes" id="UP000589036">
    <property type="component" value="Unassembled WGS sequence"/>
</dbReference>
<evidence type="ECO:0000256" key="1">
    <source>
        <dbReference type="SAM" id="MobiDB-lite"/>
    </source>
</evidence>
<dbReference type="EMBL" id="JACCCC010000001">
    <property type="protein sequence ID" value="NYE50558.1"/>
    <property type="molecule type" value="Genomic_DNA"/>
</dbReference>
<keyword evidence="3" id="KW-1185">Reference proteome</keyword>
<evidence type="ECO:0000313" key="2">
    <source>
        <dbReference type="EMBL" id="NYE50558.1"/>
    </source>
</evidence>
<sequence>MDTAATHVAHDFGDRIRIIAVDPQSAQSHHQFDDAHEVSMGGDRDSTLDAAGYRRIGEWSKEGDHDAARVERMT</sequence>
<feature type="compositionally biased region" description="Basic and acidic residues" evidence="1">
    <location>
        <begin position="30"/>
        <end position="46"/>
    </location>
</feature>